<dbReference type="HOGENOM" id="CLU_075628_0_1_1"/>
<dbReference type="InterPro" id="IPR007497">
    <property type="entry name" value="SIMPL/DUF541"/>
</dbReference>
<keyword evidence="2" id="KW-1185">Reference proteome</keyword>
<dbReference type="EMBL" id="KB644411">
    <property type="protein sequence ID" value="EPS29476.1"/>
    <property type="molecule type" value="Genomic_DNA"/>
</dbReference>
<evidence type="ECO:0000313" key="2">
    <source>
        <dbReference type="Proteomes" id="UP000019376"/>
    </source>
</evidence>
<dbReference type="Pfam" id="PF04402">
    <property type="entry name" value="SIMPL"/>
    <property type="match status" value="1"/>
</dbReference>
<sequence>MTKPLTIRVNGESSITRLAEQGILRLTVISEGPELDSVSQQVVTKSNELSELFKTLSLRTNDGATSVDAPVARFASTSLRTKSHTPYRNEVALPRVHQASMSLRIVFRDIKTLSQVIGQLVPQSTVEINSIEWNLSDATQAALCSQARREAIREAITKANDYAKEVGREVQPTLISDHGTNSCAQHLEGSVFPGASLFGQANPSARGRRAGREALLACMSGSSDDPTDQELVSDTLELSPPDILVTVSVTVEFESIG</sequence>
<dbReference type="AlphaFoldDB" id="S7ZLB5"/>
<dbReference type="OrthoDB" id="3335918at2759"/>
<evidence type="ECO:0008006" key="3">
    <source>
        <dbReference type="Google" id="ProtNLM"/>
    </source>
</evidence>
<dbReference type="InterPro" id="IPR052022">
    <property type="entry name" value="26kDa_periplasmic_antigen"/>
</dbReference>
<dbReference type="eggNOG" id="ENOG502SGSU">
    <property type="taxonomic scope" value="Eukaryota"/>
</dbReference>
<organism evidence="1 2">
    <name type="scientific">Penicillium oxalicum (strain 114-2 / CGMCC 5302)</name>
    <name type="common">Penicillium decumbens</name>
    <dbReference type="NCBI Taxonomy" id="933388"/>
    <lineage>
        <taxon>Eukaryota</taxon>
        <taxon>Fungi</taxon>
        <taxon>Dikarya</taxon>
        <taxon>Ascomycota</taxon>
        <taxon>Pezizomycotina</taxon>
        <taxon>Eurotiomycetes</taxon>
        <taxon>Eurotiomycetidae</taxon>
        <taxon>Eurotiales</taxon>
        <taxon>Aspergillaceae</taxon>
        <taxon>Penicillium</taxon>
    </lineage>
</organism>
<evidence type="ECO:0000313" key="1">
    <source>
        <dbReference type="EMBL" id="EPS29476.1"/>
    </source>
</evidence>
<dbReference type="Proteomes" id="UP000019376">
    <property type="component" value="Unassembled WGS sequence"/>
</dbReference>
<dbReference type="PANTHER" id="PTHR34387:SF2">
    <property type="entry name" value="SLR1258 PROTEIN"/>
    <property type="match status" value="1"/>
</dbReference>
<reference evidence="1 2" key="1">
    <citation type="journal article" date="2013" name="PLoS ONE">
        <title>Genomic and secretomic analyses reveal unique features of the lignocellulolytic enzyme system of Penicillium decumbens.</title>
        <authorList>
            <person name="Liu G."/>
            <person name="Zhang L."/>
            <person name="Wei X."/>
            <person name="Zou G."/>
            <person name="Qin Y."/>
            <person name="Ma L."/>
            <person name="Li J."/>
            <person name="Zheng H."/>
            <person name="Wang S."/>
            <person name="Wang C."/>
            <person name="Xun L."/>
            <person name="Zhao G.-P."/>
            <person name="Zhou Z."/>
            <person name="Qu Y."/>
        </authorList>
    </citation>
    <scope>NUCLEOTIDE SEQUENCE [LARGE SCALE GENOMIC DNA]</scope>
    <source>
        <strain evidence="2">114-2 / CGMCC 5302</strain>
    </source>
</reference>
<dbReference type="PhylomeDB" id="S7ZLB5"/>
<accession>S7ZLB5</accession>
<protein>
    <recommendedName>
        <fullName evidence="3">SIMPL domain-containing protein</fullName>
    </recommendedName>
</protein>
<dbReference type="GO" id="GO:0006974">
    <property type="term" value="P:DNA damage response"/>
    <property type="evidence" value="ECO:0007669"/>
    <property type="project" value="TreeGrafter"/>
</dbReference>
<dbReference type="Gene3D" id="3.30.110.170">
    <property type="entry name" value="Protein of unknown function (DUF541), domain 1"/>
    <property type="match status" value="1"/>
</dbReference>
<proteinExistence type="predicted"/>
<name>S7ZLB5_PENO1</name>
<dbReference type="PANTHER" id="PTHR34387">
    <property type="entry name" value="SLR1258 PROTEIN"/>
    <property type="match status" value="1"/>
</dbReference>
<gene>
    <name evidence="1" type="ORF">PDE_04426</name>
</gene>